<dbReference type="InterPro" id="IPR025373">
    <property type="entry name" value="DUF4363"/>
</dbReference>
<gene>
    <name evidence="1" type="ORF">DEAC_c37260</name>
</gene>
<accession>A0A0J1IHY2</accession>
<protein>
    <recommendedName>
        <fullName evidence="3">DUF4363 family protein</fullName>
    </recommendedName>
</protein>
<dbReference type="STRING" id="476652.DEAC_c37260"/>
<reference evidence="1 2" key="1">
    <citation type="submission" date="2015-06" db="EMBL/GenBank/DDBJ databases">
        <title>Draft genome of the moderately acidophilic sulfate reducer Candidatus Desulfosporosinus acididurans strain M1.</title>
        <authorList>
            <person name="Poehlein A."/>
            <person name="Petzsch P."/>
            <person name="Johnson B.D."/>
            <person name="Schloemann M."/>
            <person name="Daniel R."/>
            <person name="Muehling M."/>
        </authorList>
    </citation>
    <scope>NUCLEOTIDE SEQUENCE [LARGE SCALE GENOMIC DNA]</scope>
    <source>
        <strain evidence="1 2">M1</strain>
    </source>
</reference>
<proteinExistence type="predicted"/>
<evidence type="ECO:0000313" key="1">
    <source>
        <dbReference type="EMBL" id="KLU64296.1"/>
    </source>
</evidence>
<keyword evidence="2" id="KW-1185">Reference proteome</keyword>
<comment type="caution">
    <text evidence="1">The sequence shown here is derived from an EMBL/GenBank/DDBJ whole genome shotgun (WGS) entry which is preliminary data.</text>
</comment>
<sequence length="126" mass="14599">MRTHITVVIILILLLGGSLVSYEFIQRTTQSLDSQISTVEQSISGQQWAMAQNKLKETQQRWDKNKIWWTILLDHQEIDKIDFSLSRLDKYLVTQNLPLSLGEVSTLELLISHISETEKFTLENIL</sequence>
<dbReference type="PATRIC" id="fig|476652.3.peg.3941"/>
<name>A0A0J1IHY2_9FIRM</name>
<organism evidence="1 2">
    <name type="scientific">Desulfosporosinus acididurans</name>
    <dbReference type="NCBI Taxonomy" id="476652"/>
    <lineage>
        <taxon>Bacteria</taxon>
        <taxon>Bacillati</taxon>
        <taxon>Bacillota</taxon>
        <taxon>Clostridia</taxon>
        <taxon>Eubacteriales</taxon>
        <taxon>Desulfitobacteriaceae</taxon>
        <taxon>Desulfosporosinus</taxon>
    </lineage>
</organism>
<evidence type="ECO:0000313" key="2">
    <source>
        <dbReference type="Proteomes" id="UP000036356"/>
    </source>
</evidence>
<dbReference type="Pfam" id="PF14276">
    <property type="entry name" value="DUF4363"/>
    <property type="match status" value="1"/>
</dbReference>
<dbReference type="RefSeq" id="WP_047811519.1">
    <property type="nucleotide sequence ID" value="NZ_LDZY01000015.1"/>
</dbReference>
<dbReference type="Proteomes" id="UP000036356">
    <property type="component" value="Unassembled WGS sequence"/>
</dbReference>
<dbReference type="EMBL" id="LDZY01000015">
    <property type="protein sequence ID" value="KLU64296.1"/>
    <property type="molecule type" value="Genomic_DNA"/>
</dbReference>
<dbReference type="AlphaFoldDB" id="A0A0J1IHY2"/>
<evidence type="ECO:0008006" key="3">
    <source>
        <dbReference type="Google" id="ProtNLM"/>
    </source>
</evidence>